<dbReference type="EMBL" id="CP023344">
    <property type="protein sequence ID" value="ATC65901.1"/>
    <property type="molecule type" value="Genomic_DNA"/>
</dbReference>
<evidence type="ECO:0000313" key="1">
    <source>
        <dbReference type="EMBL" id="ATC65901.1"/>
    </source>
</evidence>
<protein>
    <submittedName>
        <fullName evidence="1">OsmC family peroxiredoxin</fullName>
    </submittedName>
</protein>
<dbReference type="Pfam" id="PF02566">
    <property type="entry name" value="OsmC"/>
    <property type="match status" value="1"/>
</dbReference>
<dbReference type="GO" id="GO:0006979">
    <property type="term" value="P:response to oxidative stress"/>
    <property type="evidence" value="ECO:0007669"/>
    <property type="project" value="InterPro"/>
</dbReference>
<dbReference type="OrthoDB" id="9807532at2"/>
<dbReference type="AlphaFoldDB" id="A0A290QMN0"/>
<dbReference type="InterPro" id="IPR015946">
    <property type="entry name" value="KH_dom-like_a/b"/>
</dbReference>
<name>A0A290QMN0_9BACT</name>
<dbReference type="InterPro" id="IPR052707">
    <property type="entry name" value="OsmC_Ohr_Peroxiredoxin"/>
</dbReference>
<dbReference type="KEGG" id="vbh:CMV30_00430"/>
<dbReference type="GO" id="GO:0004601">
    <property type="term" value="F:peroxidase activity"/>
    <property type="evidence" value="ECO:0007669"/>
    <property type="project" value="InterPro"/>
</dbReference>
<sequence>MKRNATAVWTGSLKDGKGALTVPGGALKNTEYSFGSRFESGAGTNPEELIAAAHSGCFAMALSATLGEAGITPERLEVTAEVSLDNVPPKGWTVTKSHLVLVAKIPGIDAAKFDELANKAKANCPISRLLNAEISLSAKLG</sequence>
<organism evidence="1 2">
    <name type="scientific">Nibricoccus aquaticus</name>
    <dbReference type="NCBI Taxonomy" id="2576891"/>
    <lineage>
        <taxon>Bacteria</taxon>
        <taxon>Pseudomonadati</taxon>
        <taxon>Verrucomicrobiota</taxon>
        <taxon>Opitutia</taxon>
        <taxon>Opitutales</taxon>
        <taxon>Opitutaceae</taxon>
        <taxon>Nibricoccus</taxon>
    </lineage>
</organism>
<reference evidence="1 2" key="1">
    <citation type="submission" date="2017-09" db="EMBL/GenBank/DDBJ databases">
        <title>Complete genome sequence of Verrucomicrobial strain HZ-65, isolated from freshwater.</title>
        <authorList>
            <person name="Choi A."/>
        </authorList>
    </citation>
    <scope>NUCLEOTIDE SEQUENCE [LARGE SCALE GENOMIC DNA]</scope>
    <source>
        <strain evidence="1 2">HZ-65</strain>
    </source>
</reference>
<keyword evidence="2" id="KW-1185">Reference proteome</keyword>
<proteinExistence type="predicted"/>
<dbReference type="RefSeq" id="WP_096057530.1">
    <property type="nucleotide sequence ID" value="NZ_CP023344.1"/>
</dbReference>
<dbReference type="InterPro" id="IPR003718">
    <property type="entry name" value="OsmC/Ohr_fam"/>
</dbReference>
<accession>A0A290QMN0</accession>
<dbReference type="Gene3D" id="3.30.300.20">
    <property type="match status" value="1"/>
</dbReference>
<dbReference type="InterPro" id="IPR036102">
    <property type="entry name" value="OsmC/Ohrsf"/>
</dbReference>
<dbReference type="SUPFAM" id="SSF82784">
    <property type="entry name" value="OsmC-like"/>
    <property type="match status" value="1"/>
</dbReference>
<dbReference type="Proteomes" id="UP000217265">
    <property type="component" value="Chromosome"/>
</dbReference>
<dbReference type="PANTHER" id="PTHR42830:SF1">
    <property type="entry name" value="OSMOTICALLY INDUCIBLE FAMILY PROTEIN"/>
    <property type="match status" value="1"/>
</dbReference>
<gene>
    <name evidence="1" type="ORF">CMV30_00430</name>
</gene>
<dbReference type="NCBIfam" id="TIGR03562">
    <property type="entry name" value="osmo_induc_OsmC"/>
    <property type="match status" value="1"/>
</dbReference>
<dbReference type="InterPro" id="IPR019904">
    <property type="entry name" value="Peroxiredoxin_OsmC"/>
</dbReference>
<evidence type="ECO:0000313" key="2">
    <source>
        <dbReference type="Proteomes" id="UP000217265"/>
    </source>
</evidence>
<dbReference type="PANTHER" id="PTHR42830">
    <property type="entry name" value="OSMOTICALLY INDUCIBLE FAMILY PROTEIN"/>
    <property type="match status" value="1"/>
</dbReference>